<protein>
    <submittedName>
        <fullName evidence="1">Uncharacterized protein</fullName>
    </submittedName>
</protein>
<dbReference type="Proteomes" id="UP000010795">
    <property type="component" value="Chromosome"/>
</dbReference>
<dbReference type="EMBL" id="CP003255">
    <property type="protein sequence ID" value="AGA58051.1"/>
    <property type="molecule type" value="Genomic_DNA"/>
</dbReference>
<accession>L0EEE3</accession>
<evidence type="ECO:0000313" key="2">
    <source>
        <dbReference type="Proteomes" id="UP000010795"/>
    </source>
</evidence>
<organism evidence="1 2">
    <name type="scientific">Thermobacillus composti (strain DSM 18247 / JCM 13945 / KWC4)</name>
    <dbReference type="NCBI Taxonomy" id="717605"/>
    <lineage>
        <taxon>Bacteria</taxon>
        <taxon>Bacillati</taxon>
        <taxon>Bacillota</taxon>
        <taxon>Bacilli</taxon>
        <taxon>Bacillales</taxon>
        <taxon>Paenibacillaceae</taxon>
        <taxon>Thermobacillus</taxon>
    </lineage>
</organism>
<sequence length="42" mass="4597">MSEATMELKSVFSALQLTAAAGALDELLMEAETRCRHSRNLT</sequence>
<dbReference type="eggNOG" id="COG1484">
    <property type="taxonomic scope" value="Bacteria"/>
</dbReference>
<reference evidence="2" key="1">
    <citation type="submission" date="2012-01" db="EMBL/GenBank/DDBJ databases">
        <title>Complete sequence of chromosome of Thermobacillus composti KWC4.</title>
        <authorList>
            <person name="Lucas S."/>
            <person name="Han J."/>
            <person name="Lapidus A."/>
            <person name="Cheng J.-F."/>
            <person name="Goodwin L."/>
            <person name="Pitluck S."/>
            <person name="Peters L."/>
            <person name="Ovchinnikova G."/>
            <person name="Teshima H."/>
            <person name="Detter J.C."/>
            <person name="Han C."/>
            <person name="Tapia R."/>
            <person name="Land M."/>
            <person name="Hauser L."/>
            <person name="Kyrpides N."/>
            <person name="Ivanova N."/>
            <person name="Pagani I."/>
            <person name="Anderson I."/>
            <person name="Woyke T."/>
        </authorList>
    </citation>
    <scope>NUCLEOTIDE SEQUENCE [LARGE SCALE GENOMIC DNA]</scope>
    <source>
        <strain evidence="2">DSM 18247 / JCM 13945 / KWC4</strain>
    </source>
</reference>
<dbReference type="HOGENOM" id="CLU_3259079_0_0_9"/>
<dbReference type="RefSeq" id="WP_015254799.1">
    <property type="nucleotide sequence ID" value="NC_019897.1"/>
</dbReference>
<keyword evidence="2" id="KW-1185">Reference proteome</keyword>
<proteinExistence type="predicted"/>
<evidence type="ECO:0000313" key="1">
    <source>
        <dbReference type="EMBL" id="AGA58051.1"/>
    </source>
</evidence>
<dbReference type="KEGG" id="tco:Theco_1924"/>
<gene>
    <name evidence="1" type="ordered locus">Theco_1924</name>
</gene>
<name>L0EEE3_THECK</name>
<dbReference type="AlphaFoldDB" id="L0EEE3"/>